<evidence type="ECO:0000313" key="2">
    <source>
        <dbReference type="EMBL" id="MFC5853679.1"/>
    </source>
</evidence>
<dbReference type="Proteomes" id="UP001596180">
    <property type="component" value="Unassembled WGS sequence"/>
</dbReference>
<dbReference type="InterPro" id="IPR037401">
    <property type="entry name" value="SnoaL-like"/>
</dbReference>
<dbReference type="EMBL" id="JBHSOA010000037">
    <property type="protein sequence ID" value="MFC5853679.1"/>
    <property type="molecule type" value="Genomic_DNA"/>
</dbReference>
<keyword evidence="3" id="KW-1185">Reference proteome</keyword>
<dbReference type="InterPro" id="IPR032710">
    <property type="entry name" value="NTF2-like_dom_sf"/>
</dbReference>
<dbReference type="RefSeq" id="WP_381364236.1">
    <property type="nucleotide sequence ID" value="NZ_JBHSOA010000037.1"/>
</dbReference>
<accession>A0ABW1E2M2</accession>
<dbReference type="SUPFAM" id="SSF54427">
    <property type="entry name" value="NTF2-like"/>
    <property type="match status" value="1"/>
</dbReference>
<comment type="caution">
    <text evidence="2">The sequence shown here is derived from an EMBL/GenBank/DDBJ whole genome shotgun (WGS) entry which is preliminary data.</text>
</comment>
<evidence type="ECO:0000259" key="1">
    <source>
        <dbReference type="Pfam" id="PF12680"/>
    </source>
</evidence>
<dbReference type="Pfam" id="PF12680">
    <property type="entry name" value="SnoaL_2"/>
    <property type="match status" value="1"/>
</dbReference>
<evidence type="ECO:0000313" key="3">
    <source>
        <dbReference type="Proteomes" id="UP001596180"/>
    </source>
</evidence>
<dbReference type="PANTHER" id="PTHR41252:SF1">
    <property type="entry name" value="BLR2505 PROTEIN"/>
    <property type="match status" value="1"/>
</dbReference>
<dbReference type="Gene3D" id="3.10.450.50">
    <property type="match status" value="1"/>
</dbReference>
<gene>
    <name evidence="2" type="ORF">ACFPZI_18245</name>
</gene>
<name>A0ABW1E2M2_9ACTN</name>
<protein>
    <submittedName>
        <fullName evidence="2">Nuclear transport factor 2 family protein</fullName>
    </submittedName>
</protein>
<sequence>MALNENIQNLSATDNVRIVAEFSDLYFFKGNKEAAFELLADNFVAVEAEGLPYGGDWHGADGFDRMIGQITDLFESTVNTFHVKYRDAGDVVLADADLNMRNRRTGKVLPMRVIELWYVVDGKIKKVEVFYQDTAAVTEHAKGE</sequence>
<feature type="domain" description="SnoaL-like" evidence="1">
    <location>
        <begin position="22"/>
        <end position="126"/>
    </location>
</feature>
<dbReference type="PANTHER" id="PTHR41252">
    <property type="entry name" value="BLR2505 PROTEIN"/>
    <property type="match status" value="1"/>
</dbReference>
<reference evidence="3" key="1">
    <citation type="journal article" date="2019" name="Int. J. Syst. Evol. Microbiol.">
        <title>The Global Catalogue of Microorganisms (GCM) 10K type strain sequencing project: providing services to taxonomists for standard genome sequencing and annotation.</title>
        <authorList>
            <consortium name="The Broad Institute Genomics Platform"/>
            <consortium name="The Broad Institute Genome Sequencing Center for Infectious Disease"/>
            <person name="Wu L."/>
            <person name="Ma J."/>
        </authorList>
    </citation>
    <scope>NUCLEOTIDE SEQUENCE [LARGE SCALE GENOMIC DNA]</scope>
    <source>
        <strain evidence="3">JCM 10411</strain>
    </source>
</reference>
<organism evidence="2 3">
    <name type="scientific">Streptomyces chlorus</name>
    <dbReference type="NCBI Taxonomy" id="887452"/>
    <lineage>
        <taxon>Bacteria</taxon>
        <taxon>Bacillati</taxon>
        <taxon>Actinomycetota</taxon>
        <taxon>Actinomycetes</taxon>
        <taxon>Kitasatosporales</taxon>
        <taxon>Streptomycetaceae</taxon>
        <taxon>Streptomyces</taxon>
    </lineage>
</organism>
<proteinExistence type="predicted"/>